<protein>
    <recommendedName>
        <fullName evidence="2">HNH nuclease domain-containing protein</fullName>
    </recommendedName>
</protein>
<dbReference type="Pfam" id="PF02720">
    <property type="entry name" value="DUF222"/>
    <property type="match status" value="1"/>
</dbReference>
<gene>
    <name evidence="3" type="ORF">Dsi01nite_073530</name>
</gene>
<keyword evidence="4" id="KW-1185">Reference proteome</keyword>
<sequence length="465" mass="50625">MGANGVVDPLTGVLASLAVLDPETLDDQSVRGSVLAMLECANTLDAVIARFTRTFDDRKLFHEDGYNKTTLWLEAYARLSGPAASARVRAAGITRLLPSLEAAFVAGEVDAEHVNRIGLTADRVGADVVQEAEDILVPLAKIVDPDTLRSACNYLRDEALRDKSTPPERQYGRRGVTVSRINDMWHLSGLLDAETGTLLREALDAFSPAPIQGDDRSPAQRRHDALADLLNTVVRDGKAPANGGMRPHIGLLMPVRRYVDLHDHTGAPATSDEADAARAMHDRPSAGSDEVPFFPVPDDGNEPAVMTGWGPIPDGLAARLSCDAILQQLLLHPDNGLPLKLGRAYRNTPPALRRALAARDPECRWPGCRIPASWCDSHHLREWVRHHGDTDIGNLVILCRYHHVCVHERGWAMDRDPATGWITITRPDGRPYELGPSRPKIDGFRRGGGRPPPGQDAGAPDPPPE</sequence>
<comment type="caution">
    <text evidence="3">The sequence shown here is derived from an EMBL/GenBank/DDBJ whole genome shotgun (WGS) entry which is preliminary data.</text>
</comment>
<dbReference type="AlphaFoldDB" id="A0A919PSB9"/>
<proteinExistence type="predicted"/>
<feature type="compositionally biased region" description="Pro residues" evidence="1">
    <location>
        <begin position="450"/>
        <end position="465"/>
    </location>
</feature>
<dbReference type="InterPro" id="IPR003615">
    <property type="entry name" value="HNH_nuc"/>
</dbReference>
<feature type="region of interest" description="Disordered" evidence="1">
    <location>
        <begin position="427"/>
        <end position="465"/>
    </location>
</feature>
<dbReference type="SMART" id="SM00507">
    <property type="entry name" value="HNHc"/>
    <property type="match status" value="1"/>
</dbReference>
<dbReference type="InterPro" id="IPR003870">
    <property type="entry name" value="DUF222"/>
</dbReference>
<dbReference type="Proteomes" id="UP000660611">
    <property type="component" value="Unassembled WGS sequence"/>
</dbReference>
<dbReference type="EMBL" id="BONQ01000117">
    <property type="protein sequence ID" value="GIG49312.1"/>
    <property type="molecule type" value="Genomic_DNA"/>
</dbReference>
<organism evidence="3 4">
    <name type="scientific">Dactylosporangium siamense</name>
    <dbReference type="NCBI Taxonomy" id="685454"/>
    <lineage>
        <taxon>Bacteria</taxon>
        <taxon>Bacillati</taxon>
        <taxon>Actinomycetota</taxon>
        <taxon>Actinomycetes</taxon>
        <taxon>Micromonosporales</taxon>
        <taxon>Micromonosporaceae</taxon>
        <taxon>Dactylosporangium</taxon>
    </lineage>
</organism>
<dbReference type="CDD" id="cd00085">
    <property type="entry name" value="HNHc"/>
    <property type="match status" value="1"/>
</dbReference>
<evidence type="ECO:0000313" key="3">
    <source>
        <dbReference type="EMBL" id="GIG49312.1"/>
    </source>
</evidence>
<reference evidence="3" key="1">
    <citation type="submission" date="2021-01" db="EMBL/GenBank/DDBJ databases">
        <title>Whole genome shotgun sequence of Dactylosporangium siamense NBRC 106093.</title>
        <authorList>
            <person name="Komaki H."/>
            <person name="Tamura T."/>
        </authorList>
    </citation>
    <scope>NUCLEOTIDE SEQUENCE</scope>
    <source>
        <strain evidence="3">NBRC 106093</strain>
    </source>
</reference>
<name>A0A919PSB9_9ACTN</name>
<accession>A0A919PSB9</accession>
<evidence type="ECO:0000313" key="4">
    <source>
        <dbReference type="Proteomes" id="UP000660611"/>
    </source>
</evidence>
<evidence type="ECO:0000259" key="2">
    <source>
        <dbReference type="SMART" id="SM00507"/>
    </source>
</evidence>
<evidence type="ECO:0000256" key="1">
    <source>
        <dbReference type="SAM" id="MobiDB-lite"/>
    </source>
</evidence>
<dbReference type="RefSeq" id="WP_203850996.1">
    <property type="nucleotide sequence ID" value="NZ_BAAAVW010000001.1"/>
</dbReference>
<feature type="domain" description="HNH nuclease" evidence="2">
    <location>
        <begin position="351"/>
        <end position="404"/>
    </location>
</feature>